<evidence type="ECO:0000313" key="1">
    <source>
        <dbReference type="Proteomes" id="UP000887577"/>
    </source>
</evidence>
<keyword evidence="1" id="KW-1185">Reference proteome</keyword>
<accession>A0A914Y4X3</accession>
<dbReference type="AlphaFoldDB" id="A0A914Y4X3"/>
<evidence type="ECO:0000313" key="2">
    <source>
        <dbReference type="WBParaSite" id="PSU_v2.g15249.t1"/>
    </source>
</evidence>
<proteinExistence type="predicted"/>
<name>A0A914Y4X3_9BILA</name>
<dbReference type="Proteomes" id="UP000887577">
    <property type="component" value="Unplaced"/>
</dbReference>
<reference evidence="2" key="1">
    <citation type="submission" date="2022-11" db="UniProtKB">
        <authorList>
            <consortium name="WormBaseParasite"/>
        </authorList>
    </citation>
    <scope>IDENTIFICATION</scope>
</reference>
<sequence>MVKKDAIKKFVEIVPCFKELFHFTLYALTEAFDFASITDFLLKNETINVILQFRGDVPMSDAYKKDLEKFISKIIETPPKRMPIIDFPGIRKCIFYNDYKKLCRHHNGR</sequence>
<dbReference type="WBParaSite" id="PSU_v2.g15249.t1">
    <property type="protein sequence ID" value="PSU_v2.g15249.t1"/>
    <property type="gene ID" value="PSU_v2.g15249"/>
</dbReference>
<protein>
    <submittedName>
        <fullName evidence="2">Uncharacterized protein</fullName>
    </submittedName>
</protein>
<organism evidence="1 2">
    <name type="scientific">Panagrolaimus superbus</name>
    <dbReference type="NCBI Taxonomy" id="310955"/>
    <lineage>
        <taxon>Eukaryota</taxon>
        <taxon>Metazoa</taxon>
        <taxon>Ecdysozoa</taxon>
        <taxon>Nematoda</taxon>
        <taxon>Chromadorea</taxon>
        <taxon>Rhabditida</taxon>
        <taxon>Tylenchina</taxon>
        <taxon>Panagrolaimomorpha</taxon>
        <taxon>Panagrolaimoidea</taxon>
        <taxon>Panagrolaimidae</taxon>
        <taxon>Panagrolaimus</taxon>
    </lineage>
</organism>